<organism evidence="3 4">
    <name type="scientific">Longibacter salinarum</name>
    <dbReference type="NCBI Taxonomy" id="1850348"/>
    <lineage>
        <taxon>Bacteria</taxon>
        <taxon>Pseudomonadati</taxon>
        <taxon>Rhodothermota</taxon>
        <taxon>Rhodothermia</taxon>
        <taxon>Rhodothermales</taxon>
        <taxon>Salisaetaceae</taxon>
        <taxon>Longibacter</taxon>
    </lineage>
</organism>
<dbReference type="PROSITE" id="PS51257">
    <property type="entry name" value="PROKAR_LIPOPROTEIN"/>
    <property type="match status" value="1"/>
</dbReference>
<comment type="caution">
    <text evidence="3">The sequence shown here is derived from an EMBL/GenBank/DDBJ whole genome shotgun (WGS) entry which is preliminary data.</text>
</comment>
<keyword evidence="4" id="KW-1185">Reference proteome</keyword>
<protein>
    <recommendedName>
        <fullName evidence="5">Lipoprotein</fullName>
    </recommendedName>
</protein>
<feature type="signal peptide" evidence="2">
    <location>
        <begin position="1"/>
        <end position="27"/>
    </location>
</feature>
<feature type="compositionally biased region" description="Low complexity" evidence="1">
    <location>
        <begin position="24"/>
        <end position="36"/>
    </location>
</feature>
<dbReference type="AlphaFoldDB" id="A0A2A8CTX7"/>
<evidence type="ECO:0000256" key="2">
    <source>
        <dbReference type="SAM" id="SignalP"/>
    </source>
</evidence>
<gene>
    <name evidence="3" type="ORF">CRI94_15965</name>
</gene>
<evidence type="ECO:0008006" key="5">
    <source>
        <dbReference type="Google" id="ProtNLM"/>
    </source>
</evidence>
<feature type="region of interest" description="Disordered" evidence="1">
    <location>
        <begin position="23"/>
        <end position="60"/>
    </location>
</feature>
<evidence type="ECO:0000256" key="1">
    <source>
        <dbReference type="SAM" id="MobiDB-lite"/>
    </source>
</evidence>
<dbReference type="OrthoDB" id="511499at2"/>
<keyword evidence="2" id="KW-0732">Signal</keyword>
<sequence length="204" mass="22412">MDRKATFLFICIAVGLLLAGCSGSSKTKTPDTDSSPVTPPPTVSDNGPSSPEAPSEPPPDAVTQLIQDALRSDGSVSYRELIDRLGTPRNVNTEPVANTYDPKVVDTLRTMAWSGIEALVYDVANEPRSFLIRFSVMSAQYETPEGLRVGDSTSRILDLIGKPTEQDEVNGEWVYQESDATPTAMILFMKRGTIQRIDWEFYFS</sequence>
<evidence type="ECO:0000313" key="4">
    <source>
        <dbReference type="Proteomes" id="UP000220102"/>
    </source>
</evidence>
<dbReference type="Proteomes" id="UP000220102">
    <property type="component" value="Unassembled WGS sequence"/>
</dbReference>
<feature type="chain" id="PRO_5012563540" description="Lipoprotein" evidence="2">
    <location>
        <begin position="28"/>
        <end position="204"/>
    </location>
</feature>
<dbReference type="RefSeq" id="WP_098078331.1">
    <property type="nucleotide sequence ID" value="NZ_PDEQ01000010.1"/>
</dbReference>
<reference evidence="3 4" key="1">
    <citation type="submission" date="2017-10" db="EMBL/GenBank/DDBJ databases">
        <title>Draft genome of Longibacter Salinarum.</title>
        <authorList>
            <person name="Goh K.M."/>
            <person name="Shamsir M.S."/>
            <person name="Lim S.W."/>
        </authorList>
    </citation>
    <scope>NUCLEOTIDE SEQUENCE [LARGE SCALE GENOMIC DNA]</scope>
    <source>
        <strain evidence="3 4">KCTC 52045</strain>
    </source>
</reference>
<feature type="compositionally biased region" description="Low complexity" evidence="1">
    <location>
        <begin position="43"/>
        <end position="53"/>
    </location>
</feature>
<dbReference type="EMBL" id="PDEQ01000010">
    <property type="protein sequence ID" value="PEN11285.1"/>
    <property type="molecule type" value="Genomic_DNA"/>
</dbReference>
<accession>A0A2A8CTX7</accession>
<proteinExistence type="predicted"/>
<evidence type="ECO:0000313" key="3">
    <source>
        <dbReference type="EMBL" id="PEN11285.1"/>
    </source>
</evidence>
<name>A0A2A8CTX7_9BACT</name>